<sequence>MSQVVGSVEEGSAAQAPILGPQSLTEHHARVSPVRLWGDPNEAESIGDYVRPRLRLKHDQPTGKLTRGVVSQLLTPKPSHPHGI</sequence>
<reference evidence="3" key="1">
    <citation type="journal article" date="2019" name="Int. J. Syst. Evol. Microbiol.">
        <title>The Global Catalogue of Microorganisms (GCM) 10K type strain sequencing project: providing services to taxonomists for standard genome sequencing and annotation.</title>
        <authorList>
            <consortium name="The Broad Institute Genomics Platform"/>
            <consortium name="The Broad Institute Genome Sequencing Center for Infectious Disease"/>
            <person name="Wu L."/>
            <person name="Ma J."/>
        </authorList>
    </citation>
    <scope>NUCLEOTIDE SEQUENCE [LARGE SCALE GENOMIC DNA]</scope>
    <source>
        <strain evidence="3">CCTCC AB 2013263</strain>
    </source>
</reference>
<dbReference type="RefSeq" id="WP_380079182.1">
    <property type="nucleotide sequence ID" value="NZ_JBHRZF010000161.1"/>
</dbReference>
<organism evidence="2 3">
    <name type="scientific">Deinococcus antarcticus</name>
    <dbReference type="NCBI Taxonomy" id="1298767"/>
    <lineage>
        <taxon>Bacteria</taxon>
        <taxon>Thermotogati</taxon>
        <taxon>Deinococcota</taxon>
        <taxon>Deinococci</taxon>
        <taxon>Deinococcales</taxon>
        <taxon>Deinococcaceae</taxon>
        <taxon>Deinococcus</taxon>
    </lineage>
</organism>
<keyword evidence="3" id="KW-1185">Reference proteome</keyword>
<evidence type="ECO:0000313" key="2">
    <source>
        <dbReference type="EMBL" id="MFC3861865.1"/>
    </source>
</evidence>
<feature type="region of interest" description="Disordered" evidence="1">
    <location>
        <begin position="1"/>
        <end position="25"/>
    </location>
</feature>
<evidence type="ECO:0000313" key="3">
    <source>
        <dbReference type="Proteomes" id="UP001595748"/>
    </source>
</evidence>
<proteinExistence type="predicted"/>
<dbReference type="Proteomes" id="UP001595748">
    <property type="component" value="Unassembled WGS sequence"/>
</dbReference>
<name>A0ABV8ACF0_9DEIO</name>
<gene>
    <name evidence="2" type="ORF">ACFOPQ_13945</name>
</gene>
<accession>A0ABV8ACF0</accession>
<comment type="caution">
    <text evidence="2">The sequence shown here is derived from an EMBL/GenBank/DDBJ whole genome shotgun (WGS) entry which is preliminary data.</text>
</comment>
<dbReference type="InterPro" id="IPR019240">
    <property type="entry name" value="DUF2196"/>
</dbReference>
<protein>
    <submittedName>
        <fullName evidence="2">DUF2196 domain-containing protein</fullName>
    </submittedName>
</protein>
<evidence type="ECO:0000256" key="1">
    <source>
        <dbReference type="SAM" id="MobiDB-lite"/>
    </source>
</evidence>
<dbReference type="EMBL" id="JBHRZF010000161">
    <property type="protein sequence ID" value="MFC3861865.1"/>
    <property type="molecule type" value="Genomic_DNA"/>
</dbReference>
<dbReference type="Pfam" id="PF09962">
    <property type="entry name" value="DUF2196"/>
    <property type="match status" value="1"/>
</dbReference>